<dbReference type="InterPro" id="IPR027417">
    <property type="entry name" value="P-loop_NTPase"/>
</dbReference>
<dbReference type="Pfam" id="PF09848">
    <property type="entry name" value="SLFN-g3_helicase"/>
    <property type="match status" value="1"/>
</dbReference>
<keyword evidence="3" id="KW-1185">Reference proteome</keyword>
<name>A0A081BHL7_9LACO</name>
<dbReference type="EMBL" id="BBJM01000008">
    <property type="protein sequence ID" value="GAK47535.1"/>
    <property type="molecule type" value="Genomic_DNA"/>
</dbReference>
<dbReference type="SUPFAM" id="SSF52540">
    <property type="entry name" value="P-loop containing nucleoside triphosphate hydrolases"/>
    <property type="match status" value="1"/>
</dbReference>
<accession>A0A081BHL7</accession>
<dbReference type="Proteomes" id="UP000028700">
    <property type="component" value="Unassembled WGS sequence"/>
</dbReference>
<dbReference type="OrthoDB" id="3193269at2"/>
<dbReference type="CDD" id="cd10439">
    <property type="entry name" value="GIY-YIG_COG3410"/>
    <property type="match status" value="1"/>
</dbReference>
<dbReference type="SMART" id="SM00382">
    <property type="entry name" value="AAA"/>
    <property type="match status" value="1"/>
</dbReference>
<dbReference type="InterPro" id="IPR003593">
    <property type="entry name" value="AAA+_ATPase"/>
</dbReference>
<protein>
    <recommendedName>
        <fullName evidence="1">AAA+ ATPase domain-containing protein</fullName>
    </recommendedName>
</protein>
<sequence length="586" mass="68394">MKGPIVEEVKYDHNVVSSLSHSLEDSDEKRELIMDYPTDYVIYYSKKGKTANTYEVYVGETNNIGRRTLQHLDDDPRERKDWERLANVDEVKMLVIGHEHFNKSLTLDIENRLMLYLSSVDAVKKLNNRRSNSQNKYYTSTEMEKIFTKLWRKLNKQNQELFPLESIIREKAIFKASPFHSLTKEQSVSRERIMDKVSEALKEEKRGQLIFVEGEAGSGKTVLLSSLFYLLSTLETDVSMRNYLLVNHDQQLKVYQEIAVKLGLTKKGDGAVSKPTHFINTHSPNDPVDVILVDEAHLLWTQGKMSYRGENQLVDLLKRARVVIVIFDKHQTLTTEEYWEDSEMDELRESAKRQNNLIQLRNQMRMDADPETVEWVKSMVYDRKLSNIPKDSRGYDLKIMTSPENLENEIRKHVSDKEIKENGLSRMLATYDWKYIQQKHPDNGDEYWNVEIGDWKKAWNLQLKQSKEEKRNNKSLSWAEQPQTINEVGSTYTIQGFDLNYSGVIIGPSVKYRNGRIIYDPEASFNSKAIQNRTLKDHSKIKVADELLANELNVLLTRGMRGLYIYAVDEELQSKLLQLQKEKDYQ</sequence>
<dbReference type="AlphaFoldDB" id="A0A081BHL7"/>
<reference evidence="2" key="1">
    <citation type="journal article" date="2014" name="Genome Announc.">
        <title>Draft Genome Sequence of Lactobacillus oryzae Strain SG293T.</title>
        <authorList>
            <person name="Tanizawa Y."/>
            <person name="Fujisawa T."/>
            <person name="Mochizuki T."/>
            <person name="Kaminuma E."/>
            <person name="Nakamura Y."/>
            <person name="Tohno M."/>
        </authorList>
    </citation>
    <scope>NUCLEOTIDE SEQUENCE [LARGE SCALE GENOMIC DNA]</scope>
    <source>
        <strain evidence="2">SG293</strain>
    </source>
</reference>
<evidence type="ECO:0000259" key="1">
    <source>
        <dbReference type="SMART" id="SM00382"/>
    </source>
</evidence>
<proteinExistence type="predicted"/>
<gene>
    <name evidence="2" type="ORF">LOSG293_080210</name>
</gene>
<evidence type="ECO:0000313" key="3">
    <source>
        <dbReference type="Proteomes" id="UP000028700"/>
    </source>
</evidence>
<dbReference type="STRING" id="1291743.LOSG293_080210"/>
<dbReference type="InterPro" id="IPR018647">
    <property type="entry name" value="SLFN_3-like_DNA/RNA_helicase"/>
</dbReference>
<feature type="domain" description="AAA+ ATPase" evidence="1">
    <location>
        <begin position="206"/>
        <end position="350"/>
    </location>
</feature>
<organism evidence="2 3">
    <name type="scientific">Secundilactobacillus oryzae JCM 18671</name>
    <dbReference type="NCBI Taxonomy" id="1291743"/>
    <lineage>
        <taxon>Bacteria</taxon>
        <taxon>Bacillati</taxon>
        <taxon>Bacillota</taxon>
        <taxon>Bacilli</taxon>
        <taxon>Lactobacillales</taxon>
        <taxon>Lactobacillaceae</taxon>
        <taxon>Secundilactobacillus</taxon>
    </lineage>
</organism>
<dbReference type="eggNOG" id="COG3410">
    <property type="taxonomic scope" value="Bacteria"/>
</dbReference>
<dbReference type="Gene3D" id="3.40.50.300">
    <property type="entry name" value="P-loop containing nucleotide triphosphate hydrolases"/>
    <property type="match status" value="1"/>
</dbReference>
<evidence type="ECO:0000313" key="2">
    <source>
        <dbReference type="EMBL" id="GAK47535.1"/>
    </source>
</evidence>
<comment type="caution">
    <text evidence="2">The sequence shown here is derived from an EMBL/GenBank/DDBJ whole genome shotgun (WGS) entry which is preliminary data.</text>
</comment>